<organism evidence="2 3">
    <name type="scientific">Aureibaculum flavum</name>
    <dbReference type="NCBI Taxonomy" id="2795986"/>
    <lineage>
        <taxon>Bacteria</taxon>
        <taxon>Pseudomonadati</taxon>
        <taxon>Bacteroidota</taxon>
        <taxon>Flavobacteriia</taxon>
        <taxon>Flavobacteriales</taxon>
        <taxon>Flavobacteriaceae</taxon>
        <taxon>Aureibaculum</taxon>
    </lineage>
</organism>
<dbReference type="EMBL" id="JAEHFJ010000001">
    <property type="protein sequence ID" value="MBJ2173153.1"/>
    <property type="molecule type" value="Genomic_DNA"/>
</dbReference>
<keyword evidence="3" id="KW-1185">Reference proteome</keyword>
<name>A0ABS0WMG4_9FLAO</name>
<accession>A0ABS0WMG4</accession>
<evidence type="ECO:0000313" key="2">
    <source>
        <dbReference type="EMBL" id="MBJ2173153.1"/>
    </source>
</evidence>
<keyword evidence="1" id="KW-0472">Membrane</keyword>
<evidence type="ECO:0000256" key="1">
    <source>
        <dbReference type="SAM" id="Phobius"/>
    </source>
</evidence>
<comment type="caution">
    <text evidence="2">The sequence shown here is derived from an EMBL/GenBank/DDBJ whole genome shotgun (WGS) entry which is preliminary data.</text>
</comment>
<evidence type="ECO:0000313" key="3">
    <source>
        <dbReference type="Proteomes" id="UP000623301"/>
    </source>
</evidence>
<gene>
    <name evidence="2" type="ORF">JBL43_02810</name>
</gene>
<proteinExistence type="predicted"/>
<reference evidence="2 3" key="1">
    <citation type="submission" date="2020-12" db="EMBL/GenBank/DDBJ databases">
        <title>Aureibaculum luteum sp. nov. and Aureibaculum flavum sp. nov., novel members of the family Flavobacteriaceae isolated from Antarctic intertidal sediments.</title>
        <authorList>
            <person name="He X."/>
            <person name="Zhang X."/>
        </authorList>
    </citation>
    <scope>NUCLEOTIDE SEQUENCE [LARGE SCALE GENOMIC DNA]</scope>
    <source>
        <strain evidence="2 3">A20</strain>
    </source>
</reference>
<keyword evidence="1" id="KW-0812">Transmembrane</keyword>
<keyword evidence="1" id="KW-1133">Transmembrane helix</keyword>
<dbReference type="Proteomes" id="UP000623301">
    <property type="component" value="Unassembled WGS sequence"/>
</dbReference>
<sequence>MNGNEKVVWVFVVLLFNFIETIIYFTISNKPK</sequence>
<protein>
    <recommendedName>
        <fullName evidence="4">Cardiolipin synthase N-terminal domain-containing protein</fullName>
    </recommendedName>
</protein>
<feature type="transmembrane region" description="Helical" evidence="1">
    <location>
        <begin position="6"/>
        <end position="27"/>
    </location>
</feature>
<evidence type="ECO:0008006" key="4">
    <source>
        <dbReference type="Google" id="ProtNLM"/>
    </source>
</evidence>